<dbReference type="InterPro" id="IPR003439">
    <property type="entry name" value="ABC_transporter-like_ATP-bd"/>
</dbReference>
<dbReference type="InterPro" id="IPR027417">
    <property type="entry name" value="P-loop_NTPase"/>
</dbReference>
<gene>
    <name evidence="9" type="ORF">HG543_51830</name>
</gene>
<evidence type="ECO:0000256" key="3">
    <source>
        <dbReference type="ARBA" id="ARBA00022448"/>
    </source>
</evidence>
<dbReference type="NCBIfam" id="TIGR01727">
    <property type="entry name" value="oligo_HPY"/>
    <property type="match status" value="1"/>
</dbReference>
<dbReference type="InterPro" id="IPR050388">
    <property type="entry name" value="ABC_Ni/Peptide_Import"/>
</dbReference>
<organism evidence="9 10">
    <name type="scientific">Pyxidicoccus fallax</name>
    <dbReference type="NCBI Taxonomy" id="394095"/>
    <lineage>
        <taxon>Bacteria</taxon>
        <taxon>Pseudomonadati</taxon>
        <taxon>Myxococcota</taxon>
        <taxon>Myxococcia</taxon>
        <taxon>Myxococcales</taxon>
        <taxon>Cystobacterineae</taxon>
        <taxon>Myxococcaceae</taxon>
        <taxon>Pyxidicoccus</taxon>
    </lineage>
</organism>
<evidence type="ECO:0000256" key="6">
    <source>
        <dbReference type="ARBA" id="ARBA00022840"/>
    </source>
</evidence>
<keyword evidence="7" id="KW-0472">Membrane</keyword>
<dbReference type="RefSeq" id="WP_169352397.1">
    <property type="nucleotide sequence ID" value="NZ_JABBJJ010000574.1"/>
</dbReference>
<comment type="subcellular location">
    <subcellularLocation>
        <location evidence="1">Cell inner membrane</location>
        <topology evidence="1">Peripheral membrane protein</topology>
    </subcellularLocation>
</comment>
<evidence type="ECO:0000259" key="8">
    <source>
        <dbReference type="PROSITE" id="PS50893"/>
    </source>
</evidence>
<dbReference type="InterPro" id="IPR013563">
    <property type="entry name" value="Oligopep_ABC_C"/>
</dbReference>
<dbReference type="PROSITE" id="PS00211">
    <property type="entry name" value="ABC_TRANSPORTER_1"/>
    <property type="match status" value="1"/>
</dbReference>
<keyword evidence="6 9" id="KW-0067">ATP-binding</keyword>
<dbReference type="SUPFAM" id="SSF52540">
    <property type="entry name" value="P-loop containing nucleoside triphosphate hydrolases"/>
    <property type="match status" value="1"/>
</dbReference>
<dbReference type="GO" id="GO:0015833">
    <property type="term" value="P:peptide transport"/>
    <property type="evidence" value="ECO:0007669"/>
    <property type="project" value="InterPro"/>
</dbReference>
<dbReference type="InterPro" id="IPR017871">
    <property type="entry name" value="ABC_transporter-like_CS"/>
</dbReference>
<dbReference type="CDD" id="cd03257">
    <property type="entry name" value="ABC_NikE_OppD_transporters"/>
    <property type="match status" value="1"/>
</dbReference>
<dbReference type="Pfam" id="PF00005">
    <property type="entry name" value="ABC_tran"/>
    <property type="match status" value="1"/>
</dbReference>
<reference evidence="9 10" key="1">
    <citation type="submission" date="2020-04" db="EMBL/GenBank/DDBJ databases">
        <title>Draft genome of Pyxidicoccus fallax type strain.</title>
        <authorList>
            <person name="Whitworth D.E."/>
        </authorList>
    </citation>
    <scope>NUCLEOTIDE SEQUENCE [LARGE SCALE GENOMIC DNA]</scope>
    <source>
        <strain evidence="9 10">DSM 14698</strain>
    </source>
</reference>
<dbReference type="InterPro" id="IPR003593">
    <property type="entry name" value="AAA+_ATPase"/>
</dbReference>
<keyword evidence="10" id="KW-1185">Reference proteome</keyword>
<evidence type="ECO:0000256" key="1">
    <source>
        <dbReference type="ARBA" id="ARBA00004417"/>
    </source>
</evidence>
<dbReference type="FunFam" id="3.40.50.300:FF:000016">
    <property type="entry name" value="Oligopeptide ABC transporter ATP-binding component"/>
    <property type="match status" value="1"/>
</dbReference>
<dbReference type="GO" id="GO:0005886">
    <property type="term" value="C:plasma membrane"/>
    <property type="evidence" value="ECO:0007669"/>
    <property type="project" value="UniProtKB-SubCell"/>
</dbReference>
<keyword evidence="5" id="KW-0547">Nucleotide-binding</keyword>
<dbReference type="GO" id="GO:0016887">
    <property type="term" value="F:ATP hydrolysis activity"/>
    <property type="evidence" value="ECO:0007669"/>
    <property type="project" value="InterPro"/>
</dbReference>
<comment type="caution">
    <text evidence="9">The sequence shown here is derived from an EMBL/GenBank/DDBJ whole genome shotgun (WGS) entry which is preliminary data.</text>
</comment>
<evidence type="ECO:0000313" key="9">
    <source>
        <dbReference type="EMBL" id="NMO23300.1"/>
    </source>
</evidence>
<evidence type="ECO:0000256" key="5">
    <source>
        <dbReference type="ARBA" id="ARBA00022741"/>
    </source>
</evidence>
<keyword evidence="4" id="KW-1003">Cell membrane</keyword>
<dbReference type="Proteomes" id="UP000518300">
    <property type="component" value="Unassembled WGS sequence"/>
</dbReference>
<dbReference type="PROSITE" id="PS50893">
    <property type="entry name" value="ABC_TRANSPORTER_2"/>
    <property type="match status" value="1"/>
</dbReference>
<keyword evidence="3" id="KW-0813">Transport</keyword>
<dbReference type="AlphaFoldDB" id="A0A848M0C9"/>
<accession>A0A848M0C9</accession>
<evidence type="ECO:0000313" key="10">
    <source>
        <dbReference type="Proteomes" id="UP000518300"/>
    </source>
</evidence>
<dbReference type="GO" id="GO:0005524">
    <property type="term" value="F:ATP binding"/>
    <property type="evidence" value="ECO:0007669"/>
    <property type="project" value="UniProtKB-KW"/>
</dbReference>
<dbReference type="PANTHER" id="PTHR43297">
    <property type="entry name" value="OLIGOPEPTIDE TRANSPORT ATP-BINDING PROTEIN APPD"/>
    <property type="match status" value="1"/>
</dbReference>
<dbReference type="EMBL" id="JABBJJ010000574">
    <property type="protein sequence ID" value="NMO23300.1"/>
    <property type="molecule type" value="Genomic_DNA"/>
</dbReference>
<feature type="domain" description="ABC transporter" evidence="8">
    <location>
        <begin position="14"/>
        <end position="265"/>
    </location>
</feature>
<dbReference type="PANTHER" id="PTHR43297:SF2">
    <property type="entry name" value="DIPEPTIDE TRANSPORT ATP-BINDING PROTEIN DPPD"/>
    <property type="match status" value="1"/>
</dbReference>
<dbReference type="Gene3D" id="3.40.50.300">
    <property type="entry name" value="P-loop containing nucleotide triphosphate hydrolases"/>
    <property type="match status" value="1"/>
</dbReference>
<comment type="similarity">
    <text evidence="2">Belongs to the ABC transporter superfamily.</text>
</comment>
<dbReference type="Pfam" id="PF08352">
    <property type="entry name" value="oligo_HPY"/>
    <property type="match status" value="1"/>
</dbReference>
<evidence type="ECO:0000256" key="2">
    <source>
        <dbReference type="ARBA" id="ARBA00005417"/>
    </source>
</evidence>
<sequence length="341" mass="36297">MTAVAQPAAEAPLLDVRGLTAELSLEEGPVRAVDGVSFSVPPGGTLGVVGESGCGKSLTALSVLRLAPQPPVRVVGGEVLFQGRDLLRLSEAELRRVRGRHAAMVFQEPMTSLNPVFTVGEQIGEGVRLHLGASRSQARERAVEMLRQVGIPAPGERVDAYPHQLSGGMRQRVMIAMALACDPALLIADEPTTALDVTIQAQILDLLKRLQAERRMAVMLITHDLGVVAESCDAVVVMYAGRVVERAPVRELFSRPAHPYTAGLLRSIPSLQLAVGEGSAGSRRRLQAIPGMVPSLRKLPSGCAFRDRCDRALEVCARVVPPLEPKRGGQSAACHNPVPAP</sequence>
<proteinExistence type="inferred from homology"/>
<evidence type="ECO:0000256" key="7">
    <source>
        <dbReference type="ARBA" id="ARBA00023136"/>
    </source>
</evidence>
<dbReference type="SMART" id="SM00382">
    <property type="entry name" value="AAA"/>
    <property type="match status" value="1"/>
</dbReference>
<name>A0A848M0C9_9BACT</name>
<protein>
    <submittedName>
        <fullName evidence="9">ABC transporter ATP-binding protein</fullName>
    </submittedName>
</protein>
<evidence type="ECO:0000256" key="4">
    <source>
        <dbReference type="ARBA" id="ARBA00022475"/>
    </source>
</evidence>